<name>A0A7G8BQ47_9BACT</name>
<feature type="transmembrane region" description="Helical" evidence="1">
    <location>
        <begin position="99"/>
        <end position="119"/>
    </location>
</feature>
<proteinExistence type="predicted"/>
<reference evidence="2 3" key="1">
    <citation type="submission" date="2020-08" db="EMBL/GenBank/DDBJ databases">
        <title>Edaphobacter telluris sp. nov. and Acidobacterium dinghuensis sp. nov., two acidobacteria isolated from forest soil.</title>
        <authorList>
            <person name="Fu J."/>
            <person name="Qiu L."/>
        </authorList>
    </citation>
    <scope>NUCLEOTIDE SEQUENCE [LARGE SCALE GENOMIC DNA]</scope>
    <source>
        <strain evidence="2">4Y35</strain>
    </source>
</reference>
<keyword evidence="1" id="KW-0812">Transmembrane</keyword>
<dbReference type="RefSeq" id="WP_186746997.1">
    <property type="nucleotide sequence ID" value="NZ_CP060394.1"/>
</dbReference>
<evidence type="ECO:0000313" key="3">
    <source>
        <dbReference type="Proteomes" id="UP000515312"/>
    </source>
</evidence>
<feature type="transmembrane region" description="Helical" evidence="1">
    <location>
        <begin position="68"/>
        <end position="93"/>
    </location>
</feature>
<dbReference type="EMBL" id="CP060394">
    <property type="protein sequence ID" value="QNI34667.1"/>
    <property type="molecule type" value="Genomic_DNA"/>
</dbReference>
<keyword evidence="1" id="KW-0472">Membrane</keyword>
<gene>
    <name evidence="2" type="ORF">H7849_12665</name>
</gene>
<dbReference type="KEGG" id="adin:H7849_12665"/>
<evidence type="ECO:0000313" key="2">
    <source>
        <dbReference type="EMBL" id="QNI34667.1"/>
    </source>
</evidence>
<accession>A0A7G8BQ47</accession>
<feature type="transmembrane region" description="Helical" evidence="1">
    <location>
        <begin position="167"/>
        <end position="187"/>
    </location>
</feature>
<evidence type="ECO:0000256" key="1">
    <source>
        <dbReference type="SAM" id="Phobius"/>
    </source>
</evidence>
<keyword evidence="3" id="KW-1185">Reference proteome</keyword>
<protein>
    <submittedName>
        <fullName evidence="2">Uncharacterized protein</fullName>
    </submittedName>
</protein>
<dbReference type="Proteomes" id="UP000515312">
    <property type="component" value="Chromosome"/>
</dbReference>
<feature type="transmembrane region" description="Helical" evidence="1">
    <location>
        <begin position="131"/>
        <end position="155"/>
    </location>
</feature>
<feature type="transmembrane region" description="Helical" evidence="1">
    <location>
        <begin position="12"/>
        <end position="30"/>
    </location>
</feature>
<dbReference type="AlphaFoldDB" id="A0A7G8BQ47"/>
<keyword evidence="1" id="KW-1133">Transmembrane helix</keyword>
<sequence>MNDEKYRKLTSWLIAAWFVFTLLASALHLFQAPPTAPPIAFGLAVLTPILIFVAWFRVSPAFRTFAMNLSPGILTLVQSWRVAGYAFLVLYTFGILPGAFALPAGLGDIAIGLTAPFVAMRLASRSHRTAFIAWQVLGMVDLVTAIVTGTASRFISPGEVTTAPMTALPLSLIPTFAVPLLFILHIVCMAQAREWQPVPQMSGREPLPGSVA</sequence>
<organism evidence="2 3">
    <name type="scientific">Alloacidobacterium dinghuense</name>
    <dbReference type="NCBI Taxonomy" id="2763107"/>
    <lineage>
        <taxon>Bacteria</taxon>
        <taxon>Pseudomonadati</taxon>
        <taxon>Acidobacteriota</taxon>
        <taxon>Terriglobia</taxon>
        <taxon>Terriglobales</taxon>
        <taxon>Acidobacteriaceae</taxon>
        <taxon>Alloacidobacterium</taxon>
    </lineage>
</organism>
<feature type="transmembrane region" description="Helical" evidence="1">
    <location>
        <begin position="36"/>
        <end position="56"/>
    </location>
</feature>